<dbReference type="Proteomes" id="UP000822688">
    <property type="component" value="Chromosome 11"/>
</dbReference>
<feature type="compositionally biased region" description="Polar residues" evidence="1">
    <location>
        <begin position="312"/>
        <end position="321"/>
    </location>
</feature>
<dbReference type="OrthoDB" id="1001489at2759"/>
<comment type="caution">
    <text evidence="3">The sequence shown here is derived from an EMBL/GenBank/DDBJ whole genome shotgun (WGS) entry which is preliminary data.</text>
</comment>
<protein>
    <recommendedName>
        <fullName evidence="2">Peptidoglycan binding-like domain-containing protein</fullName>
    </recommendedName>
</protein>
<evidence type="ECO:0000256" key="1">
    <source>
        <dbReference type="SAM" id="MobiDB-lite"/>
    </source>
</evidence>
<dbReference type="Gene3D" id="1.10.101.10">
    <property type="entry name" value="PGBD-like superfamily/PGBD"/>
    <property type="match status" value="1"/>
</dbReference>
<reference evidence="3 4" key="1">
    <citation type="submission" date="2020-06" db="EMBL/GenBank/DDBJ databases">
        <title>WGS assembly of Ceratodon purpureus strain R40.</title>
        <authorList>
            <person name="Carey S.B."/>
            <person name="Jenkins J."/>
            <person name="Shu S."/>
            <person name="Lovell J.T."/>
            <person name="Sreedasyam A."/>
            <person name="Maumus F."/>
            <person name="Tiley G.P."/>
            <person name="Fernandez-Pozo N."/>
            <person name="Barry K."/>
            <person name="Chen C."/>
            <person name="Wang M."/>
            <person name="Lipzen A."/>
            <person name="Daum C."/>
            <person name="Saski C.A."/>
            <person name="Payton A.C."/>
            <person name="Mcbreen J.C."/>
            <person name="Conrad R.E."/>
            <person name="Kollar L.M."/>
            <person name="Olsson S."/>
            <person name="Huttunen S."/>
            <person name="Landis J.B."/>
            <person name="Wickett N.J."/>
            <person name="Johnson M.G."/>
            <person name="Rensing S.A."/>
            <person name="Grimwood J."/>
            <person name="Schmutz J."/>
            <person name="Mcdaniel S.F."/>
        </authorList>
    </citation>
    <scope>NUCLEOTIDE SEQUENCE [LARGE SCALE GENOMIC DNA]</scope>
    <source>
        <strain evidence="3 4">R40</strain>
    </source>
</reference>
<gene>
    <name evidence="3" type="ORF">KC19_11G000700</name>
</gene>
<accession>A0A8T0G9G9</accession>
<feature type="compositionally biased region" description="Basic and acidic residues" evidence="1">
    <location>
        <begin position="325"/>
        <end position="339"/>
    </location>
</feature>
<feature type="compositionally biased region" description="Polar residues" evidence="1">
    <location>
        <begin position="292"/>
        <end position="305"/>
    </location>
</feature>
<feature type="domain" description="Peptidoglycan binding-like" evidence="2">
    <location>
        <begin position="223"/>
        <end position="281"/>
    </location>
</feature>
<dbReference type="Pfam" id="PF01471">
    <property type="entry name" value="PG_binding_1"/>
    <property type="match status" value="1"/>
</dbReference>
<dbReference type="InterPro" id="IPR002477">
    <property type="entry name" value="Peptidoglycan-bd-like"/>
</dbReference>
<sequence length="458" mass="49866">MESQAALLSSSSPSWSCSSRCWSRLSHFPVVLHFSSPALFSRPPSFGYRASPSRISATAGEEDRWLREEQRWLREEQRWLREEARWNAERRLMADELALLRREVELLRAQVHERRTFSTGAATLPSVVASLKQLVQSLPVEPRPNIEFVEEEEFASPVSFSDRPSSLTLGSSERTSAPSLSPSLSIPSMSEFSIDLMMDSSAEAAAVRPISASFRELRKGAEGEEVKMLQEALEELGFYSGEEEIEYSMFSSGTETAVKTWQASIGVREDGIASPNLLATLFGKSKPYRNGSSNGGNVVVQTGDQSDPWKAPSSSAATASMGSDIGRKKTFAEDKRDVESTEDGDIAPNRRVFLLGENRWEEPGRLGRPSSKPNGAAAIAPSSTSISKLGSRAVGTDKCFSCKGEGAMMCTECEGTGDLNVEDQFLDWVEEGAKCPYCEGSGAVPCDVCLGLGAVPQV</sequence>
<feature type="region of interest" description="Disordered" evidence="1">
    <location>
        <begin position="159"/>
        <end position="183"/>
    </location>
</feature>
<dbReference type="EMBL" id="CM026432">
    <property type="protein sequence ID" value="KAG0555741.1"/>
    <property type="molecule type" value="Genomic_DNA"/>
</dbReference>
<name>A0A8T0G9G9_CERPU</name>
<evidence type="ECO:0000259" key="2">
    <source>
        <dbReference type="Pfam" id="PF01471"/>
    </source>
</evidence>
<feature type="compositionally biased region" description="Polar residues" evidence="1">
    <location>
        <begin position="159"/>
        <end position="175"/>
    </location>
</feature>
<dbReference type="InterPro" id="IPR036365">
    <property type="entry name" value="PGBD-like_sf"/>
</dbReference>
<evidence type="ECO:0000313" key="4">
    <source>
        <dbReference type="Proteomes" id="UP000822688"/>
    </source>
</evidence>
<proteinExistence type="predicted"/>
<dbReference type="SUPFAM" id="SSF57938">
    <property type="entry name" value="DnaJ/Hsp40 cysteine-rich domain"/>
    <property type="match status" value="1"/>
</dbReference>
<dbReference type="AlphaFoldDB" id="A0A8T0G9G9"/>
<evidence type="ECO:0000313" key="3">
    <source>
        <dbReference type="EMBL" id="KAG0555741.1"/>
    </source>
</evidence>
<dbReference type="PANTHER" id="PTHR15852:SF16">
    <property type="entry name" value="PROTEIN DISULFIDE ISOMERASE PTAC5, CHLOROPLASTIC"/>
    <property type="match status" value="1"/>
</dbReference>
<keyword evidence="4" id="KW-1185">Reference proteome</keyword>
<dbReference type="PANTHER" id="PTHR15852">
    <property type="entry name" value="PLASTID TRANSCRIPTIONALLY ACTIVE PROTEIN"/>
    <property type="match status" value="1"/>
</dbReference>
<dbReference type="Gene3D" id="2.10.230.10">
    <property type="entry name" value="Heat shock protein DnaJ, cysteine-rich domain"/>
    <property type="match status" value="1"/>
</dbReference>
<dbReference type="SUPFAM" id="SSF47090">
    <property type="entry name" value="PGBD-like"/>
    <property type="match status" value="1"/>
</dbReference>
<organism evidence="3 4">
    <name type="scientific">Ceratodon purpureus</name>
    <name type="common">Fire moss</name>
    <name type="synonym">Dicranum purpureum</name>
    <dbReference type="NCBI Taxonomy" id="3225"/>
    <lineage>
        <taxon>Eukaryota</taxon>
        <taxon>Viridiplantae</taxon>
        <taxon>Streptophyta</taxon>
        <taxon>Embryophyta</taxon>
        <taxon>Bryophyta</taxon>
        <taxon>Bryophytina</taxon>
        <taxon>Bryopsida</taxon>
        <taxon>Dicranidae</taxon>
        <taxon>Pseudoditrichales</taxon>
        <taxon>Ditrichaceae</taxon>
        <taxon>Ceratodon</taxon>
    </lineage>
</organism>
<feature type="region of interest" description="Disordered" evidence="1">
    <location>
        <begin position="292"/>
        <end position="382"/>
    </location>
</feature>
<dbReference type="InterPro" id="IPR036410">
    <property type="entry name" value="HSP_DnaJ_Cys-rich_dom_sf"/>
</dbReference>
<dbReference type="InterPro" id="IPR036366">
    <property type="entry name" value="PGBDSf"/>
</dbReference>